<dbReference type="PROSITE" id="PS50206">
    <property type="entry name" value="RHODANESE_3"/>
    <property type="match status" value="2"/>
</dbReference>
<feature type="compositionally biased region" description="Low complexity" evidence="1">
    <location>
        <begin position="149"/>
        <end position="161"/>
    </location>
</feature>
<dbReference type="Proteomes" id="UP000674143">
    <property type="component" value="Unassembled WGS sequence"/>
</dbReference>
<feature type="region of interest" description="Disordered" evidence="1">
    <location>
        <begin position="138"/>
        <end position="161"/>
    </location>
</feature>
<feature type="domain" description="Rhodanese" evidence="2">
    <location>
        <begin position="755"/>
        <end position="889"/>
    </location>
</feature>
<dbReference type="Pfam" id="PF00581">
    <property type="entry name" value="Rhodanese"/>
    <property type="match status" value="1"/>
</dbReference>
<sequence length="899" mass="96523">MLSSPPTPEARRAPFSAGLQAETAETTASLPARPTAPFYPVLIEVAGSMDDAIVRDVTQRLRCYRNRYQPLLRCIFTLVVATVPEARLFGDDAAAVLEAGPKPTTAAEGKLFTAPKSALSVNKTYSLVSRFYPRQQVGAQHNPSTHTTAAEPAALPDASSSASQPCWADGPATMELSGVGAAADCHTRAVRRLEDFMAYHFLPLAMTHNCPPSESMPALANTFVLRHYVNEASRTSSLLLADPFHISASNLADTLAAAVIIDPRAEQLDAYVADLSRIGATLSCAIFTHCYVDGASGLDELLVRFPAARVVSGIPLAPAGTTEDVHLSPRLRLRTVRVPAFSPECLLAEIYLSEVLVGLCTGVLWGTDAAPRWDLLKWSAFPREAVHEPALPASSYGGGGDHDMTVAHSYEALKRYVFDPYFAPLCGGGAERSRPSRNAVKSSRPDETMEDAGGKAAEATADSNGLQRVVLFPTHGGYSNVTNQLDLYWAAHLGDLARMKHSRTVIDTLATTAEAFDRYKKRLPPLPHPPSFDASRVVHLRQLLALLPPEQQTACVAQLPGDMRDALRYSFDPSAANSGLSPLSKASRAQLDSFSFYVNLIDVRDAADYHALHLSGAVNVPMSFPGVAYGAHKAELWLQCVLAPFTPILAMCATGAQRAELSRRLSALSPGSHVHVFTVADLLDAPEFLAEISTGGGLATATDLPWREMECDVPATVRAGVPLPRKLLWIQHGAAIAHLTSCEDLTATEPASARVVLDVRTPYEFKNGSHQHSVHVGLSELCAMAVEDAVVTSSLQSEWYCGSSPGLTATYMKMIHSAALLAGLPVVGQESSLSDVVIYCAGGYRSLIASSLLQRAMEASATVAWRALRISNVLGGAFQIMTQRPDLWRVKDRSIVCIS</sequence>
<reference evidence="4" key="2">
    <citation type="journal article" date="2021" name="Sci. Data">
        <title>Chromosome-scale genome sequencing, assembly and annotation of six genomes from subfamily Leishmaniinae.</title>
        <authorList>
            <person name="Almutairi H."/>
            <person name="Urbaniak M.D."/>
            <person name="Bates M.D."/>
            <person name="Jariyapan N."/>
            <person name="Kwakye-Nuako G."/>
            <person name="Thomaz Soccol V."/>
            <person name="Al-Salem W.S."/>
            <person name="Dillon R.J."/>
            <person name="Bates P.A."/>
            <person name="Gatherer D."/>
        </authorList>
    </citation>
    <scope>NUCLEOTIDE SEQUENCE [LARGE SCALE GENOMIC DNA]</scope>
</reference>
<dbReference type="PANTHER" id="PTHR43084">
    <property type="entry name" value="PERSULFIDE DIOXYGENASE ETHE1"/>
    <property type="match status" value="1"/>
</dbReference>
<dbReference type="Gene3D" id="3.40.250.10">
    <property type="entry name" value="Rhodanese-like domain"/>
    <property type="match status" value="2"/>
</dbReference>
<dbReference type="InterPro" id="IPR051682">
    <property type="entry name" value="Mito_Persulfide_Diox"/>
</dbReference>
<dbReference type="GO" id="GO:0006749">
    <property type="term" value="P:glutathione metabolic process"/>
    <property type="evidence" value="ECO:0007669"/>
    <property type="project" value="TreeGrafter"/>
</dbReference>
<accession>A0A836GLM1</accession>
<evidence type="ECO:0000313" key="4">
    <source>
        <dbReference type="Proteomes" id="UP000674143"/>
    </source>
</evidence>
<evidence type="ECO:0000313" key="3">
    <source>
        <dbReference type="EMBL" id="KAG5467775.1"/>
    </source>
</evidence>
<dbReference type="PANTHER" id="PTHR43084:SF1">
    <property type="entry name" value="PERSULFIDE DIOXYGENASE ETHE1, MITOCHONDRIAL"/>
    <property type="match status" value="1"/>
</dbReference>
<reference evidence="4" key="1">
    <citation type="journal article" date="2021" name="Microbiol. Resour. Announc.">
        <title>LGAAP: Leishmaniinae Genome Assembly and Annotation Pipeline.</title>
        <authorList>
            <person name="Almutairi H."/>
            <person name="Urbaniak M.D."/>
            <person name="Bates M.D."/>
            <person name="Jariyapan N."/>
            <person name="Kwakye-Nuako G."/>
            <person name="Thomaz-Soccol V."/>
            <person name="Al-Salem W.S."/>
            <person name="Dillon R.J."/>
            <person name="Bates P.A."/>
            <person name="Gatherer D."/>
        </authorList>
    </citation>
    <scope>NUCLEOTIDE SEQUENCE [LARGE SCALE GENOMIC DNA]</scope>
</reference>
<dbReference type="CDD" id="cd00158">
    <property type="entry name" value="RHOD"/>
    <property type="match status" value="2"/>
</dbReference>
<dbReference type="SUPFAM" id="SSF52821">
    <property type="entry name" value="Rhodanese/Cell cycle control phosphatase"/>
    <property type="match status" value="2"/>
</dbReference>
<dbReference type="RefSeq" id="XP_067059577.1">
    <property type="nucleotide sequence ID" value="XM_067202927.1"/>
</dbReference>
<evidence type="ECO:0000259" key="2">
    <source>
        <dbReference type="PROSITE" id="PS50206"/>
    </source>
</evidence>
<keyword evidence="4" id="KW-1185">Reference proteome</keyword>
<proteinExistence type="predicted"/>
<feature type="domain" description="Rhodanese" evidence="2">
    <location>
        <begin position="598"/>
        <end position="623"/>
    </location>
</feature>
<dbReference type="AlphaFoldDB" id="A0A836GLM1"/>
<feature type="region of interest" description="Disordered" evidence="1">
    <location>
        <begin position="429"/>
        <end position="460"/>
    </location>
</feature>
<dbReference type="GeneID" id="92356861"/>
<dbReference type="GO" id="GO:0070813">
    <property type="term" value="P:hydrogen sulfide metabolic process"/>
    <property type="evidence" value="ECO:0007669"/>
    <property type="project" value="TreeGrafter"/>
</dbReference>
<comment type="caution">
    <text evidence="3">The sequence shown here is derived from an EMBL/GenBank/DDBJ whole genome shotgun (WGS) entry which is preliminary data.</text>
</comment>
<dbReference type="InterPro" id="IPR001763">
    <property type="entry name" value="Rhodanese-like_dom"/>
</dbReference>
<name>A0A836GLM1_9TRYP</name>
<dbReference type="KEGG" id="loi:92356861"/>
<gene>
    <name evidence="3" type="ORF">LSCM4_00859</name>
</gene>
<evidence type="ECO:0000256" key="1">
    <source>
        <dbReference type="SAM" id="MobiDB-lite"/>
    </source>
</evidence>
<dbReference type="GO" id="GO:0050313">
    <property type="term" value="F:sulfur dioxygenase activity"/>
    <property type="evidence" value="ECO:0007669"/>
    <property type="project" value="TreeGrafter"/>
</dbReference>
<dbReference type="InterPro" id="IPR036873">
    <property type="entry name" value="Rhodanese-like_dom_sf"/>
</dbReference>
<dbReference type="EMBL" id="JAFHLR010000034">
    <property type="protein sequence ID" value="KAG5467775.1"/>
    <property type="molecule type" value="Genomic_DNA"/>
</dbReference>
<feature type="compositionally biased region" description="Polar residues" evidence="1">
    <location>
        <begin position="138"/>
        <end position="148"/>
    </location>
</feature>
<organism evidence="3 4">
    <name type="scientific">Leishmania orientalis</name>
    <dbReference type="NCBI Taxonomy" id="2249476"/>
    <lineage>
        <taxon>Eukaryota</taxon>
        <taxon>Discoba</taxon>
        <taxon>Euglenozoa</taxon>
        <taxon>Kinetoplastea</taxon>
        <taxon>Metakinetoplastina</taxon>
        <taxon>Trypanosomatida</taxon>
        <taxon>Trypanosomatidae</taxon>
        <taxon>Leishmaniinae</taxon>
        <taxon>Leishmania</taxon>
    </lineage>
</organism>
<protein>
    <recommendedName>
        <fullName evidence="2">Rhodanese domain-containing protein</fullName>
    </recommendedName>
</protein>